<sequence length="544" mass="60548">MGPILQEQTASATLRKVPDKEKVRTKSAENTGIVASNNKRGGNVYQNKKHLEKTVPLRPEQEKDPPPKAKIVQTAIKPKKAKSPTGGTCKLRGTQGESDLRPPRPKLSCQEGGQERQKIQLEPQCCKEMLQRRVALEKSRRALSLPLAPQPVLQQFPSQKQLSDLDSLHLLEHKEDDTDSASDLSDSERLPVLPSPCTPPQLNLRAEVFNSMELHPHIPGPRTVENNEVSYIYPDFLPPPFNAWSLRQLAIFLNTEGKRAPRPKPVGQLENYLERLLQLEWHQIQTIQAENGRHIVPIIRTRAQAASVVVNGNRPRPHTAPPTRLSSPKSFHQGQKAFFSSVVSPSHTQLSRPVCPYCHIRYPLCNGTCSPYAYQRHSRLSPLLERKAPPANSQKRSSSESRASISENRATLKNQHPVSPQAAKAHQKHIQAAGNMRRASHELNTNGKSHSSVRKGKTGRSNEVEKQKDPLGAKCGWVDRHDPVGMKREGGGLRKKMVKDGPRVETGEVRLRSGIRRTVTDGCDAKVATATKTAGKIKHSQYAK</sequence>
<proteinExistence type="predicted"/>
<protein>
    <submittedName>
        <fullName evidence="3 4">Protein FAM217B-like</fullName>
    </submittedName>
</protein>
<feature type="compositionally biased region" description="Low complexity" evidence="1">
    <location>
        <begin position="391"/>
        <end position="409"/>
    </location>
</feature>
<dbReference type="GeneID" id="113098296"/>
<dbReference type="RefSeq" id="XP_026119099.1">
    <property type="nucleotide sequence ID" value="XM_026263314.1"/>
</dbReference>
<evidence type="ECO:0000313" key="4">
    <source>
        <dbReference type="RefSeq" id="XP_026119099.1"/>
    </source>
</evidence>
<dbReference type="GeneTree" id="ENSGT00940000154543"/>
<evidence type="ECO:0000313" key="2">
    <source>
        <dbReference type="Proteomes" id="UP000515129"/>
    </source>
</evidence>
<feature type="compositionally biased region" description="Basic and acidic residues" evidence="1">
    <location>
        <begin position="16"/>
        <end position="27"/>
    </location>
</feature>
<feature type="compositionally biased region" description="Polar residues" evidence="1">
    <location>
        <begin position="28"/>
        <end position="46"/>
    </location>
</feature>
<gene>
    <name evidence="3 4" type="primary">LOC113098296</name>
</gene>
<dbReference type="InterPro" id="IPR029266">
    <property type="entry name" value="FAM217"/>
</dbReference>
<feature type="compositionally biased region" description="Polar residues" evidence="1">
    <location>
        <begin position="1"/>
        <end position="12"/>
    </location>
</feature>
<feature type="region of interest" description="Disordered" evidence="1">
    <location>
        <begin position="1"/>
        <end position="46"/>
    </location>
</feature>
<feature type="region of interest" description="Disordered" evidence="1">
    <location>
        <begin position="76"/>
        <end position="115"/>
    </location>
</feature>
<dbReference type="AlphaFoldDB" id="A0A6P6PEI0"/>
<feature type="region of interest" description="Disordered" evidence="1">
    <location>
        <begin position="385"/>
        <end position="503"/>
    </location>
</feature>
<dbReference type="KEGG" id="caua:113098296"/>
<dbReference type="PANTHER" id="PTHR22145">
    <property type="entry name" value="SI:CH211-266K22.6"/>
    <property type="match status" value="1"/>
</dbReference>
<evidence type="ECO:0000313" key="3">
    <source>
        <dbReference type="RefSeq" id="XP_026119098.1"/>
    </source>
</evidence>
<dbReference type="RefSeq" id="XP_026119098.1">
    <property type="nucleotide sequence ID" value="XM_026263313.1"/>
</dbReference>
<organism evidence="2 4">
    <name type="scientific">Carassius auratus</name>
    <name type="common">Goldfish</name>
    <dbReference type="NCBI Taxonomy" id="7957"/>
    <lineage>
        <taxon>Eukaryota</taxon>
        <taxon>Metazoa</taxon>
        <taxon>Chordata</taxon>
        <taxon>Craniata</taxon>
        <taxon>Vertebrata</taxon>
        <taxon>Euteleostomi</taxon>
        <taxon>Actinopterygii</taxon>
        <taxon>Neopterygii</taxon>
        <taxon>Teleostei</taxon>
        <taxon>Ostariophysi</taxon>
        <taxon>Cypriniformes</taxon>
        <taxon>Cyprinidae</taxon>
        <taxon>Cyprininae</taxon>
        <taxon>Carassius</taxon>
    </lineage>
</organism>
<dbReference type="Proteomes" id="UP000515129">
    <property type="component" value="Unplaced"/>
</dbReference>
<dbReference type="PANTHER" id="PTHR22145:SF2">
    <property type="entry name" value="SI:CH211-266K22.6"/>
    <property type="match status" value="1"/>
</dbReference>
<dbReference type="OrthoDB" id="10027339at2759"/>
<keyword evidence="2" id="KW-1185">Reference proteome</keyword>
<reference evidence="3 4" key="1">
    <citation type="submission" date="2025-04" db="UniProtKB">
        <authorList>
            <consortium name="RefSeq"/>
        </authorList>
    </citation>
    <scope>IDENTIFICATION</scope>
    <source>
        <strain evidence="3 4">Wakin</strain>
        <tissue evidence="3 4">Muscle</tissue>
    </source>
</reference>
<feature type="compositionally biased region" description="Basic and acidic residues" evidence="1">
    <location>
        <begin position="460"/>
        <end position="503"/>
    </location>
</feature>
<feature type="region of interest" description="Disordered" evidence="1">
    <location>
        <begin position="175"/>
        <end position="198"/>
    </location>
</feature>
<dbReference type="Pfam" id="PF15344">
    <property type="entry name" value="FAM217"/>
    <property type="match status" value="1"/>
</dbReference>
<evidence type="ECO:0000256" key="1">
    <source>
        <dbReference type="SAM" id="MobiDB-lite"/>
    </source>
</evidence>
<accession>A0A6P6PEI0</accession>
<name>A0A6P6PEI0_CARAU</name>